<dbReference type="SUPFAM" id="SSF81301">
    <property type="entry name" value="Nucleotidyltransferase"/>
    <property type="match status" value="1"/>
</dbReference>
<evidence type="ECO:0000313" key="3">
    <source>
        <dbReference type="EMBL" id="GGD38268.1"/>
    </source>
</evidence>
<dbReference type="InterPro" id="IPR041633">
    <property type="entry name" value="Polbeta"/>
</dbReference>
<dbReference type="CDD" id="cd05403">
    <property type="entry name" value="NT_KNTase_like"/>
    <property type="match status" value="1"/>
</dbReference>
<feature type="chain" id="PRO_5037769429" description="Polymerase beta nucleotidyltransferase domain-containing protein" evidence="1">
    <location>
        <begin position="22"/>
        <end position="107"/>
    </location>
</feature>
<gene>
    <name evidence="3" type="ORF">GCM10011335_46240</name>
</gene>
<proteinExistence type="predicted"/>
<dbReference type="Pfam" id="PF18765">
    <property type="entry name" value="Polbeta"/>
    <property type="match status" value="1"/>
</dbReference>
<dbReference type="EMBL" id="BMJJ01000014">
    <property type="protein sequence ID" value="GGD38268.1"/>
    <property type="molecule type" value="Genomic_DNA"/>
</dbReference>
<keyword evidence="4" id="KW-1185">Reference proteome</keyword>
<feature type="domain" description="Polymerase beta nucleotidyltransferase" evidence="2">
    <location>
        <begin position="20"/>
        <end position="51"/>
    </location>
</feature>
<evidence type="ECO:0000256" key="1">
    <source>
        <dbReference type="SAM" id="SignalP"/>
    </source>
</evidence>
<sequence length="107" mass="11247">MYPAALHIAARNLISATGAHAVILFGSRAAGDAHPDSDWDLAVILPNDITHGQWTPSTLQPLVTGLGQSFHVIAIRKSIYEAARLDPSSMSAEIHRDGLVVAGSPGL</sequence>
<reference evidence="3" key="1">
    <citation type="journal article" date="2014" name="Int. J. Syst. Evol. Microbiol.">
        <title>Complete genome sequence of Corynebacterium casei LMG S-19264T (=DSM 44701T), isolated from a smear-ripened cheese.</title>
        <authorList>
            <consortium name="US DOE Joint Genome Institute (JGI-PGF)"/>
            <person name="Walter F."/>
            <person name="Albersmeier A."/>
            <person name="Kalinowski J."/>
            <person name="Ruckert C."/>
        </authorList>
    </citation>
    <scope>NUCLEOTIDE SEQUENCE</scope>
    <source>
        <strain evidence="3">CGMCC 1.15493</strain>
    </source>
</reference>
<dbReference type="Gene3D" id="3.30.460.10">
    <property type="entry name" value="Beta Polymerase, domain 2"/>
    <property type="match status" value="1"/>
</dbReference>
<accession>A0A916YBT5</accession>
<name>A0A916YBT5_9HYPH</name>
<evidence type="ECO:0000259" key="2">
    <source>
        <dbReference type="Pfam" id="PF18765"/>
    </source>
</evidence>
<reference evidence="3" key="2">
    <citation type="submission" date="2020-09" db="EMBL/GenBank/DDBJ databases">
        <authorList>
            <person name="Sun Q."/>
            <person name="Zhou Y."/>
        </authorList>
    </citation>
    <scope>NUCLEOTIDE SEQUENCE</scope>
    <source>
        <strain evidence="3">CGMCC 1.15493</strain>
    </source>
</reference>
<comment type="caution">
    <text evidence="3">The sequence shown here is derived from an EMBL/GenBank/DDBJ whole genome shotgun (WGS) entry which is preliminary data.</text>
</comment>
<keyword evidence="1" id="KW-0732">Signal</keyword>
<evidence type="ECO:0000313" key="4">
    <source>
        <dbReference type="Proteomes" id="UP000613160"/>
    </source>
</evidence>
<feature type="signal peptide" evidence="1">
    <location>
        <begin position="1"/>
        <end position="21"/>
    </location>
</feature>
<dbReference type="Proteomes" id="UP000613160">
    <property type="component" value="Unassembled WGS sequence"/>
</dbReference>
<protein>
    <recommendedName>
        <fullName evidence="2">Polymerase beta nucleotidyltransferase domain-containing protein</fullName>
    </recommendedName>
</protein>
<organism evidence="3 4">
    <name type="scientific">Aureimonas glaciei</name>
    <dbReference type="NCBI Taxonomy" id="1776957"/>
    <lineage>
        <taxon>Bacteria</taxon>
        <taxon>Pseudomonadati</taxon>
        <taxon>Pseudomonadota</taxon>
        <taxon>Alphaproteobacteria</taxon>
        <taxon>Hyphomicrobiales</taxon>
        <taxon>Aurantimonadaceae</taxon>
        <taxon>Aureimonas</taxon>
    </lineage>
</organism>
<dbReference type="InterPro" id="IPR043519">
    <property type="entry name" value="NT_sf"/>
</dbReference>
<dbReference type="AlphaFoldDB" id="A0A916YBT5"/>
<dbReference type="RefSeq" id="WP_188854809.1">
    <property type="nucleotide sequence ID" value="NZ_BMJJ01000014.1"/>
</dbReference>